<evidence type="ECO:0000256" key="1">
    <source>
        <dbReference type="SAM" id="Phobius"/>
    </source>
</evidence>
<name>A0A9Y1BMQ4_9ARCH</name>
<keyword evidence="1" id="KW-0472">Membrane</keyword>
<sequence length="81" mass="9735">MKIVEWKWTILSVLITTISLILTIVYGFPFLFLMIFPPLFLGRKKWKFYEEELVGQYCENCGYQYQGFEQYCPICGFKKNK</sequence>
<accession>A0A9Y1BMQ4</accession>
<keyword evidence="1" id="KW-0812">Transmembrane</keyword>
<feature type="transmembrane region" description="Helical" evidence="1">
    <location>
        <begin position="6"/>
        <end position="36"/>
    </location>
</feature>
<proteinExistence type="predicted"/>
<organism evidence="2">
    <name type="scientific">Candidatus Heimdallarchaeum aukensis</name>
    <dbReference type="NCBI Taxonomy" id="2876573"/>
    <lineage>
        <taxon>Archaea</taxon>
        <taxon>Promethearchaeati</taxon>
        <taxon>Candidatus Heimdallarchaeota</taxon>
        <taxon>Candidatus Heimdallarchaeia (ex Rinke et al. 2021) (nom. nud.)</taxon>
        <taxon>Candidatus Heimdallarchaeales</taxon>
        <taxon>Candidatus Heimdallarchaeaceae</taxon>
        <taxon>Candidatus Heimdallarchaeum</taxon>
    </lineage>
</organism>
<dbReference type="Proteomes" id="UP001201020">
    <property type="component" value="Chromosome"/>
</dbReference>
<dbReference type="EMBL" id="CP084166">
    <property type="protein sequence ID" value="UJG41646.1"/>
    <property type="molecule type" value="Genomic_DNA"/>
</dbReference>
<protein>
    <submittedName>
        <fullName evidence="2">Uncharacterized protein</fullName>
    </submittedName>
</protein>
<dbReference type="AlphaFoldDB" id="A0A9Y1BMQ4"/>
<evidence type="ECO:0000313" key="2">
    <source>
        <dbReference type="EMBL" id="UJG41646.1"/>
    </source>
</evidence>
<gene>
    <name evidence="2" type="ORF">K9W45_04065</name>
</gene>
<keyword evidence="1" id="KW-1133">Transmembrane helix</keyword>
<reference evidence="2" key="1">
    <citation type="journal article" date="2022" name="Nat. Microbiol.">
        <title>Unique mobile elements and scalable gene flow at the prokaryote-eukaryote boundary revealed by circularized Asgard archaea genomes.</title>
        <authorList>
            <person name="Wu F."/>
            <person name="Speth D.R."/>
            <person name="Philosof A."/>
            <person name="Cremiere A."/>
            <person name="Narayanan A."/>
            <person name="Barco R.A."/>
            <person name="Connon S.A."/>
            <person name="Amend J.P."/>
            <person name="Antoshechkin I.A."/>
            <person name="Orphan V.J."/>
        </authorList>
    </citation>
    <scope>NUCLEOTIDE SEQUENCE</scope>
    <source>
        <strain evidence="2">PM71</strain>
    </source>
</reference>